<gene>
    <name evidence="1" type="ORF">EJ03DRAFT_142905</name>
</gene>
<keyword evidence="2" id="KW-1185">Reference proteome</keyword>
<dbReference type="EMBL" id="ML995852">
    <property type="protein sequence ID" value="KAF2767763.1"/>
    <property type="molecule type" value="Genomic_DNA"/>
</dbReference>
<dbReference type="AlphaFoldDB" id="A0A6G1L4B5"/>
<evidence type="ECO:0000313" key="2">
    <source>
        <dbReference type="Proteomes" id="UP000799436"/>
    </source>
</evidence>
<name>A0A6G1L4B5_9PEZI</name>
<evidence type="ECO:0000313" key="1">
    <source>
        <dbReference type="EMBL" id="KAF2767763.1"/>
    </source>
</evidence>
<accession>A0A6G1L4B5</accession>
<dbReference type="OrthoDB" id="10680019at2759"/>
<organism evidence="1 2">
    <name type="scientific">Teratosphaeria nubilosa</name>
    <dbReference type="NCBI Taxonomy" id="161662"/>
    <lineage>
        <taxon>Eukaryota</taxon>
        <taxon>Fungi</taxon>
        <taxon>Dikarya</taxon>
        <taxon>Ascomycota</taxon>
        <taxon>Pezizomycotina</taxon>
        <taxon>Dothideomycetes</taxon>
        <taxon>Dothideomycetidae</taxon>
        <taxon>Mycosphaerellales</taxon>
        <taxon>Teratosphaeriaceae</taxon>
        <taxon>Teratosphaeria</taxon>
    </lineage>
</organism>
<dbReference type="Proteomes" id="UP000799436">
    <property type="component" value="Unassembled WGS sequence"/>
</dbReference>
<protein>
    <submittedName>
        <fullName evidence="1">Uncharacterized protein</fullName>
    </submittedName>
</protein>
<reference evidence="1" key="1">
    <citation type="journal article" date="2020" name="Stud. Mycol.">
        <title>101 Dothideomycetes genomes: a test case for predicting lifestyles and emergence of pathogens.</title>
        <authorList>
            <person name="Haridas S."/>
            <person name="Albert R."/>
            <person name="Binder M."/>
            <person name="Bloem J."/>
            <person name="Labutti K."/>
            <person name="Salamov A."/>
            <person name="Andreopoulos B."/>
            <person name="Baker S."/>
            <person name="Barry K."/>
            <person name="Bills G."/>
            <person name="Bluhm B."/>
            <person name="Cannon C."/>
            <person name="Castanera R."/>
            <person name="Culley D."/>
            <person name="Daum C."/>
            <person name="Ezra D."/>
            <person name="Gonzalez J."/>
            <person name="Henrissat B."/>
            <person name="Kuo A."/>
            <person name="Liang C."/>
            <person name="Lipzen A."/>
            <person name="Lutzoni F."/>
            <person name="Magnuson J."/>
            <person name="Mondo S."/>
            <person name="Nolan M."/>
            <person name="Ohm R."/>
            <person name="Pangilinan J."/>
            <person name="Park H.-J."/>
            <person name="Ramirez L."/>
            <person name="Alfaro M."/>
            <person name="Sun H."/>
            <person name="Tritt A."/>
            <person name="Yoshinaga Y."/>
            <person name="Zwiers L.-H."/>
            <person name="Turgeon B."/>
            <person name="Goodwin S."/>
            <person name="Spatafora J."/>
            <person name="Crous P."/>
            <person name="Grigoriev I."/>
        </authorList>
    </citation>
    <scope>NUCLEOTIDE SEQUENCE</scope>
    <source>
        <strain evidence="1">CBS 116005</strain>
    </source>
</reference>
<proteinExistence type="predicted"/>
<sequence>MSDRISSTHRFNHLFALSNPLYQDAVCASTRVKAICVSHVHLRAALLTMIAQEMTIRSDLYSMCLVSKDVKAVATPILYHTMEVTLGFLERNVHKVFDHGNEGLKHIRNLQIEPEDCVPWKTKYAPVFSKLLTALPKDRLHRSSILSSLEVVHEVNLLL</sequence>